<comment type="subcellular location">
    <subcellularLocation>
        <location evidence="1">Cell outer membrane</location>
    </subcellularLocation>
</comment>
<dbReference type="PROSITE" id="PS50005">
    <property type="entry name" value="TPR"/>
    <property type="match status" value="1"/>
</dbReference>
<dbReference type="InterPro" id="IPR011659">
    <property type="entry name" value="WD40"/>
</dbReference>
<dbReference type="InterPro" id="IPR036737">
    <property type="entry name" value="OmpA-like_sf"/>
</dbReference>
<dbReference type="Gene3D" id="2.120.10.30">
    <property type="entry name" value="TolB, C-terminal domain"/>
    <property type="match status" value="1"/>
</dbReference>
<dbReference type="InterPro" id="IPR050330">
    <property type="entry name" value="Bact_OuterMem_StrucFunc"/>
</dbReference>
<dbReference type="InterPro" id="IPR006665">
    <property type="entry name" value="OmpA-like"/>
</dbReference>
<feature type="compositionally biased region" description="Basic and acidic residues" evidence="6">
    <location>
        <begin position="715"/>
        <end position="733"/>
    </location>
</feature>
<dbReference type="EMBL" id="JABZTM010000001">
    <property type="protein sequence ID" value="MBF1445771.1"/>
    <property type="molecule type" value="Genomic_DNA"/>
</dbReference>
<feature type="domain" description="OmpA-like" evidence="8">
    <location>
        <begin position="567"/>
        <end position="711"/>
    </location>
</feature>
<dbReference type="Pfam" id="PF07676">
    <property type="entry name" value="PD40"/>
    <property type="match status" value="2"/>
</dbReference>
<sequence length="744" mass="84268">MCLPTIPTEKSEKWYKEHNANKDRETTYRNIFTIATFYISMKKHRFTNNKIQFQKHCNTQVFGLFLLWFTILFLHSCGIDRNIKKGEKFLAIGEYYDAATQFKTAYQRTPAKDRAQRGRLAAKMALCYDRISSSQRAIAAYRNVIRYKQDNKDTHLKLAANLMKAGAYPEAIKEYNIALDSIPDNEIAKEGLTAATTAPKIKEKGSYYIVKKMDKFNSRRQDYSPMLFGDQYNQLYFTSTRNDAQGDEVSGITGVKPGDIFVSEKDEKGKWGIPHTIESGLNSEADEGTPAFSVDGREMYITQCLTDPTYPRFAQIAVSNRSDAAWGKPKKLEITRDTLSSFAHPALSPDGNWLYFVSDMPGGKGGLDIWRVRLIGGTTGGVENLGAPINTPGNEMFPTFRPNGDLYFSSDGHGGLGGLDIFIAKVGKDKHYHIEHPGFPLNSQGDDFGMTFEGKHNRGFFSSNRGDARGWDHIYSFELPEVIQTIKGWVYEMEGYELPAAQVFLVGDDGTNLKLSVKGDGSFEQEIRPNVNYIVLATCQGYLNHKEELKVEPITVSKEYTLQFPLASIRVPVLIDNIFYDFDKATLRPESEAALDKLVKLLEENPNVTIELSAHTDYKGSADYNKRLSQRRADAVITYLIKKGIAADRLSPVGYGKEKPKTIRKKVAEKYPWLKEGDVLTEEFIKALPKDKQETANQMNRRTEFIVLRTTYGMFDDKGNLKNPPKPKEKERLEDEGDVYFDFQ</sequence>
<dbReference type="AlphaFoldDB" id="A0A9D5WU87"/>
<dbReference type="InterPro" id="IPR019734">
    <property type="entry name" value="TPR_rpt"/>
</dbReference>
<proteinExistence type="predicted"/>
<name>A0A9D5WU87_9BACT</name>
<keyword evidence="4" id="KW-0802">TPR repeat</keyword>
<evidence type="ECO:0000313" key="9">
    <source>
        <dbReference type="EMBL" id="MBF1445771.1"/>
    </source>
</evidence>
<comment type="caution">
    <text evidence="9">The sequence shown here is derived from an EMBL/GenBank/DDBJ whole genome shotgun (WGS) entry which is preliminary data.</text>
</comment>
<dbReference type="SUPFAM" id="SSF48452">
    <property type="entry name" value="TPR-like"/>
    <property type="match status" value="1"/>
</dbReference>
<dbReference type="Gene3D" id="3.30.1330.60">
    <property type="entry name" value="OmpA-like domain"/>
    <property type="match status" value="1"/>
</dbReference>
<dbReference type="SUPFAM" id="SSF82171">
    <property type="entry name" value="DPP6 N-terminal domain-like"/>
    <property type="match status" value="1"/>
</dbReference>
<evidence type="ECO:0000313" key="10">
    <source>
        <dbReference type="Proteomes" id="UP000787419"/>
    </source>
</evidence>
<organism evidence="9 10">
    <name type="scientific">Prevotella nigrescens</name>
    <dbReference type="NCBI Taxonomy" id="28133"/>
    <lineage>
        <taxon>Bacteria</taxon>
        <taxon>Pseudomonadati</taxon>
        <taxon>Bacteroidota</taxon>
        <taxon>Bacteroidia</taxon>
        <taxon>Bacteroidales</taxon>
        <taxon>Prevotellaceae</taxon>
        <taxon>Prevotella</taxon>
    </lineage>
</organism>
<reference evidence="9" key="1">
    <citation type="submission" date="2020-04" db="EMBL/GenBank/DDBJ databases">
        <title>Deep metagenomics examines the oral microbiome during advanced dental caries in children, revealing novel taxa and co-occurrences with host molecules.</title>
        <authorList>
            <person name="Baker J.L."/>
            <person name="Morton J.T."/>
            <person name="Dinis M."/>
            <person name="Alvarez R."/>
            <person name="Tran N.C."/>
            <person name="Knight R."/>
            <person name="Edlund A."/>
        </authorList>
    </citation>
    <scope>NUCLEOTIDE SEQUENCE</scope>
    <source>
        <strain evidence="9">JCVI_32_bin.50</strain>
    </source>
</reference>
<feature type="transmembrane region" description="Helical" evidence="7">
    <location>
        <begin position="57"/>
        <end position="75"/>
    </location>
</feature>
<feature type="region of interest" description="Disordered" evidence="6">
    <location>
        <begin position="715"/>
        <end position="744"/>
    </location>
</feature>
<evidence type="ECO:0000256" key="6">
    <source>
        <dbReference type="SAM" id="MobiDB-lite"/>
    </source>
</evidence>
<dbReference type="CDD" id="cd07185">
    <property type="entry name" value="OmpA_C-like"/>
    <property type="match status" value="1"/>
</dbReference>
<keyword evidence="2 5" id="KW-0472">Membrane</keyword>
<dbReference type="PRINTS" id="PR01021">
    <property type="entry name" value="OMPADOMAIN"/>
</dbReference>
<evidence type="ECO:0000259" key="8">
    <source>
        <dbReference type="PROSITE" id="PS51123"/>
    </source>
</evidence>
<gene>
    <name evidence="9" type="ORF">HXN55_00070</name>
</gene>
<protein>
    <submittedName>
        <fullName evidence="9">OmpA family protein</fullName>
    </submittedName>
</protein>
<evidence type="ECO:0000256" key="2">
    <source>
        <dbReference type="ARBA" id="ARBA00023136"/>
    </source>
</evidence>
<dbReference type="Proteomes" id="UP000787419">
    <property type="component" value="Unassembled WGS sequence"/>
</dbReference>
<accession>A0A9D5WU87</accession>
<dbReference type="InterPro" id="IPR011042">
    <property type="entry name" value="6-blade_b-propeller_TolB-like"/>
</dbReference>
<keyword evidence="3" id="KW-0998">Cell outer membrane</keyword>
<evidence type="ECO:0000256" key="1">
    <source>
        <dbReference type="ARBA" id="ARBA00004442"/>
    </source>
</evidence>
<dbReference type="InterPro" id="IPR006664">
    <property type="entry name" value="OMP_bac"/>
</dbReference>
<dbReference type="Gene3D" id="1.25.40.10">
    <property type="entry name" value="Tetratricopeptide repeat domain"/>
    <property type="match status" value="1"/>
</dbReference>
<dbReference type="InterPro" id="IPR011990">
    <property type="entry name" value="TPR-like_helical_dom_sf"/>
</dbReference>
<dbReference type="PANTHER" id="PTHR30329:SF21">
    <property type="entry name" value="LIPOPROTEIN YIAD-RELATED"/>
    <property type="match status" value="1"/>
</dbReference>
<keyword evidence="7" id="KW-0812">Transmembrane</keyword>
<dbReference type="Pfam" id="PF00691">
    <property type="entry name" value="OmpA"/>
    <property type="match status" value="1"/>
</dbReference>
<feature type="compositionally biased region" description="Acidic residues" evidence="6">
    <location>
        <begin position="734"/>
        <end position="744"/>
    </location>
</feature>
<evidence type="ECO:0000256" key="4">
    <source>
        <dbReference type="PROSITE-ProRule" id="PRU00339"/>
    </source>
</evidence>
<evidence type="ECO:0000256" key="5">
    <source>
        <dbReference type="PROSITE-ProRule" id="PRU00473"/>
    </source>
</evidence>
<evidence type="ECO:0000256" key="3">
    <source>
        <dbReference type="ARBA" id="ARBA00023237"/>
    </source>
</evidence>
<dbReference type="PROSITE" id="PS51123">
    <property type="entry name" value="OMPA_2"/>
    <property type="match status" value="1"/>
</dbReference>
<keyword evidence="7" id="KW-1133">Transmembrane helix</keyword>
<feature type="repeat" description="TPR" evidence="4">
    <location>
        <begin position="152"/>
        <end position="185"/>
    </location>
</feature>
<dbReference type="PANTHER" id="PTHR30329">
    <property type="entry name" value="STATOR ELEMENT OF FLAGELLAR MOTOR COMPLEX"/>
    <property type="match status" value="1"/>
</dbReference>
<dbReference type="GO" id="GO:0009279">
    <property type="term" value="C:cell outer membrane"/>
    <property type="evidence" value="ECO:0007669"/>
    <property type="project" value="UniProtKB-SubCell"/>
</dbReference>
<dbReference type="SUPFAM" id="SSF103088">
    <property type="entry name" value="OmpA-like"/>
    <property type="match status" value="1"/>
</dbReference>
<dbReference type="RefSeq" id="WP_410525576.1">
    <property type="nucleotide sequence ID" value="NZ_CAJZDG010000056.1"/>
</dbReference>
<evidence type="ECO:0000256" key="7">
    <source>
        <dbReference type="SAM" id="Phobius"/>
    </source>
</evidence>